<dbReference type="OrthoDB" id="7854327at2"/>
<keyword evidence="2" id="KW-1185">Reference proteome</keyword>
<organism evidence="1 2">
    <name type="scientific">Falsiruegeria mediterranea M17</name>
    <dbReference type="NCBI Taxonomy" id="1200281"/>
    <lineage>
        <taxon>Bacteria</taxon>
        <taxon>Pseudomonadati</taxon>
        <taxon>Pseudomonadota</taxon>
        <taxon>Alphaproteobacteria</taxon>
        <taxon>Rhodobacterales</taxon>
        <taxon>Roseobacteraceae</taxon>
        <taxon>Falsiruegeria</taxon>
    </lineage>
</organism>
<protein>
    <submittedName>
        <fullName evidence="1">Uncharacterized protein</fullName>
    </submittedName>
</protein>
<accession>A0A2R8C9M5</accession>
<proteinExistence type="predicted"/>
<gene>
    <name evidence="1" type="ORF">TRM7615_02656</name>
</gene>
<reference evidence="2" key="1">
    <citation type="submission" date="2018-03" db="EMBL/GenBank/DDBJ databases">
        <authorList>
            <person name="Rodrigo-Torres L."/>
            <person name="Arahal R. D."/>
            <person name="Lucena T."/>
        </authorList>
    </citation>
    <scope>NUCLEOTIDE SEQUENCE [LARGE SCALE GENOMIC DNA]</scope>
    <source>
        <strain evidence="2">CECT 7615</strain>
    </source>
</reference>
<sequence length="121" mass="13428">MLSFLTDLFKPKAAKAPPITSETSMNFDTDSVEPFLIGLLNNPRFGLPTDLPATIAQTLSSLPVDGKQRWQIDGDFDGAKVQINIEVFMDDIDAPDLYFFSTQPVIAEIERELTAFGDLME</sequence>
<name>A0A2R8C9M5_9RHOB</name>
<dbReference type="AlphaFoldDB" id="A0A2R8C9M5"/>
<dbReference type="RefSeq" id="WP_108788248.1">
    <property type="nucleotide sequence ID" value="NZ_ONZG01000006.1"/>
</dbReference>
<evidence type="ECO:0000313" key="2">
    <source>
        <dbReference type="Proteomes" id="UP000244898"/>
    </source>
</evidence>
<dbReference type="Proteomes" id="UP000244898">
    <property type="component" value="Unassembled WGS sequence"/>
</dbReference>
<dbReference type="EMBL" id="ONZG01000006">
    <property type="protein sequence ID" value="SPJ29144.1"/>
    <property type="molecule type" value="Genomic_DNA"/>
</dbReference>
<evidence type="ECO:0000313" key="1">
    <source>
        <dbReference type="EMBL" id="SPJ29144.1"/>
    </source>
</evidence>